<keyword evidence="1" id="KW-0732">Signal</keyword>
<dbReference type="EMBL" id="JELW01000044">
    <property type="protein sequence ID" value="EXU96852.1"/>
    <property type="molecule type" value="Genomic_DNA"/>
</dbReference>
<gene>
    <name evidence="2" type="ORF">X797_010096</name>
</gene>
<feature type="signal peptide" evidence="1">
    <location>
        <begin position="1"/>
        <end position="21"/>
    </location>
</feature>
<sequence>MLKQGGWWSSMLRIITPMGLARSLGMSQERIMSKWISRECNLANPNGRVFAQMGEADFRQLPIRRRKSQLHGEVSFTVSLCGRYLIAALDQLAYIYELNHVYQPGRSGWSVPLRRRQGMPLGFMRPVASIICPRRILCSSIDTSSGRHSVAFLMEGRVGMVCEIATHEQLTSRLSPIAWCTAGPSESGSVPTSRENPLTGSAKHCICYERSPQEPPAVEVGERSVYRNICTADDPPRSVAICPQRDCVDALTGQDLSRWFPLSSPSDFLYFLPARRGTDTAQKLRLISSAAGLLNPLDPLVDSGNEFCTTISGAERTDLASLWSTGVTRLDSHQASAARSSEPTRPMCMRSRAFQDGQISDSGAIRTVSARSADHYRAVPLSDGYHILFTDPRTGCLCLGTDAPIGSVTRLLRKVWFRPPGAAFSAIPILYTAASDVRHGVRVVATFAAESPPNTTDTVFNKQLIVFFTVPPDLFHDPSYGSTMRHSNTEIFSDERIRRQSSSEPWQAEEGYGEVDVFSDAFRDVPSYPLEIWGQTIATYDDLTEIALESSPEMVPLTRTAIQLNGGVRLVDHDGDSLTGYGESSSMMKTPDIGGIVDPFDGTVGTNFVERRSAFERAGWYTRARGSDRMSGTASVDLVEGVNGIARLDVQLR</sequence>
<proteinExistence type="predicted"/>
<comment type="caution">
    <text evidence="2">The sequence shown here is derived from an EMBL/GenBank/DDBJ whole genome shotgun (WGS) entry which is preliminary data.</text>
</comment>
<dbReference type="HOGENOM" id="CLU_011742_1_0_1"/>
<reference evidence="2 3" key="1">
    <citation type="submission" date="2014-02" db="EMBL/GenBank/DDBJ databases">
        <title>The genome sequence of the entomopathogenic fungus Metarhizium robertsii ARSEF 2575.</title>
        <authorList>
            <person name="Giuliano Garisto Donzelli B."/>
            <person name="Roe B.A."/>
            <person name="Macmil S.L."/>
            <person name="Krasnoff S.B."/>
            <person name="Gibson D.M."/>
        </authorList>
    </citation>
    <scope>NUCLEOTIDE SEQUENCE [LARGE SCALE GENOMIC DNA]</scope>
    <source>
        <strain evidence="2 3">ARSEF 2575</strain>
    </source>
</reference>
<evidence type="ECO:0000313" key="2">
    <source>
        <dbReference type="EMBL" id="EXU96852.1"/>
    </source>
</evidence>
<evidence type="ECO:0000256" key="1">
    <source>
        <dbReference type="SAM" id="SignalP"/>
    </source>
</evidence>
<protein>
    <submittedName>
        <fullName evidence="2">Uncharacterized protein</fullName>
    </submittedName>
</protein>
<feature type="chain" id="PRO_5001980743" evidence="1">
    <location>
        <begin position="22"/>
        <end position="653"/>
    </location>
</feature>
<dbReference type="AlphaFoldDB" id="A0A0A1UPT9"/>
<evidence type="ECO:0000313" key="3">
    <source>
        <dbReference type="Proteomes" id="UP000030151"/>
    </source>
</evidence>
<organism evidence="2 3">
    <name type="scientific">Metarhizium robertsii</name>
    <dbReference type="NCBI Taxonomy" id="568076"/>
    <lineage>
        <taxon>Eukaryota</taxon>
        <taxon>Fungi</taxon>
        <taxon>Dikarya</taxon>
        <taxon>Ascomycota</taxon>
        <taxon>Pezizomycotina</taxon>
        <taxon>Sordariomycetes</taxon>
        <taxon>Hypocreomycetidae</taxon>
        <taxon>Hypocreales</taxon>
        <taxon>Clavicipitaceae</taxon>
        <taxon>Metarhizium</taxon>
    </lineage>
</organism>
<dbReference type="OrthoDB" id="1689567at2759"/>
<dbReference type="Proteomes" id="UP000030151">
    <property type="component" value="Unassembled WGS sequence"/>
</dbReference>
<accession>A0A0A1UPT9</accession>
<name>A0A0A1UPT9_9HYPO</name>